<accession>A0ABM7FRR1</accession>
<dbReference type="PANTHER" id="PTHR32309:SF13">
    <property type="entry name" value="FERRIC ENTEROBACTIN TRANSPORT PROTEIN FEPE"/>
    <property type="match status" value="1"/>
</dbReference>
<keyword evidence="8" id="KW-0270">Exopolysaccharide synthesis</keyword>
<keyword evidence="6 9" id="KW-1133">Transmembrane helix</keyword>
<evidence type="ECO:0000256" key="2">
    <source>
        <dbReference type="ARBA" id="ARBA00006683"/>
    </source>
</evidence>
<dbReference type="PANTHER" id="PTHR32309">
    <property type="entry name" value="TYROSINE-PROTEIN KINASE"/>
    <property type="match status" value="1"/>
</dbReference>
<evidence type="ECO:0000256" key="8">
    <source>
        <dbReference type="ARBA" id="ARBA00023169"/>
    </source>
</evidence>
<feature type="transmembrane region" description="Helical" evidence="9">
    <location>
        <begin position="170"/>
        <end position="190"/>
    </location>
</feature>
<feature type="transmembrane region" description="Helical" evidence="9">
    <location>
        <begin position="20"/>
        <end position="40"/>
    </location>
</feature>
<dbReference type="GeneID" id="58050076"/>
<organism evidence="11 12">
    <name type="scientific">Staphylococcus caprae</name>
    <dbReference type="NCBI Taxonomy" id="29380"/>
    <lineage>
        <taxon>Bacteria</taxon>
        <taxon>Bacillati</taxon>
        <taxon>Bacillota</taxon>
        <taxon>Bacilli</taxon>
        <taxon>Bacillales</taxon>
        <taxon>Staphylococcaceae</taxon>
        <taxon>Staphylococcus</taxon>
    </lineage>
</organism>
<reference evidence="11 12" key="1">
    <citation type="submission" date="2018-05" db="EMBL/GenBank/DDBJ databases">
        <title>Complete genome sequencing of three human clinical isolates of Staphylococcus caprae reveals virulence factors similar to those of S. epidermidis and S. capitis.</title>
        <authorList>
            <person name="Watanabe S."/>
            <person name="Cui L."/>
        </authorList>
    </citation>
    <scope>NUCLEOTIDE SEQUENCE [LARGE SCALE GENOMIC DNA]</scope>
    <source>
        <strain evidence="11 12">JMUB590</strain>
    </source>
</reference>
<comment type="subcellular location">
    <subcellularLocation>
        <location evidence="1">Cell membrane</location>
        <topology evidence="1">Multi-pass membrane protein</topology>
    </subcellularLocation>
</comment>
<keyword evidence="12" id="KW-1185">Reference proteome</keyword>
<evidence type="ECO:0000256" key="9">
    <source>
        <dbReference type="SAM" id="Phobius"/>
    </source>
</evidence>
<evidence type="ECO:0000256" key="4">
    <source>
        <dbReference type="ARBA" id="ARBA00022692"/>
    </source>
</evidence>
<keyword evidence="5" id="KW-0972">Capsule biogenesis/degradation</keyword>
<protein>
    <submittedName>
        <fullName evidence="11">Capsular polysaccharide biosynthesis protein CapA</fullName>
    </submittedName>
</protein>
<dbReference type="Pfam" id="PF02706">
    <property type="entry name" value="Wzz"/>
    <property type="match status" value="1"/>
</dbReference>
<evidence type="ECO:0000256" key="3">
    <source>
        <dbReference type="ARBA" id="ARBA00022475"/>
    </source>
</evidence>
<evidence type="ECO:0000256" key="1">
    <source>
        <dbReference type="ARBA" id="ARBA00004651"/>
    </source>
</evidence>
<proteinExistence type="inferred from homology"/>
<feature type="domain" description="Polysaccharide chain length determinant N-terminal" evidence="10">
    <location>
        <begin position="3"/>
        <end position="92"/>
    </location>
</feature>
<evidence type="ECO:0000259" key="10">
    <source>
        <dbReference type="Pfam" id="PF02706"/>
    </source>
</evidence>
<evidence type="ECO:0000313" key="12">
    <source>
        <dbReference type="Proteomes" id="UP000274772"/>
    </source>
</evidence>
<name>A0ABM7FRR1_9STAP</name>
<sequence>MENTLDLMRVWEIIKKNWKLLVIIPLIFLILSAIFTFFLAKPKYEASTQILVSQKEKESKMMAQEVQSNIQLVNTYAEIIKSPRILDDVAKENKDYSADKLSKMIDVNTEADSQILNVGVRSKSEKESEKIANDVAKVFSKDVPDIMSVDNVSILSKANGTAEKVSPRTIMNLFAGLILGLVLAIIIAALREIFDKRIRTEEDVEKELGVPVLGSIQKIK</sequence>
<evidence type="ECO:0000256" key="5">
    <source>
        <dbReference type="ARBA" id="ARBA00022903"/>
    </source>
</evidence>
<keyword evidence="4 9" id="KW-0812">Transmembrane</keyword>
<dbReference type="InterPro" id="IPR050445">
    <property type="entry name" value="Bact_polysacc_biosynth/exp"/>
</dbReference>
<dbReference type="InterPro" id="IPR003856">
    <property type="entry name" value="LPS_length_determ_N"/>
</dbReference>
<dbReference type="Proteomes" id="UP000274772">
    <property type="component" value="Chromosome"/>
</dbReference>
<keyword evidence="7 9" id="KW-0472">Membrane</keyword>
<gene>
    <name evidence="11" type="primary">capA</name>
    <name evidence="11" type="ORF">JMUB590_0300</name>
</gene>
<evidence type="ECO:0000313" key="11">
    <source>
        <dbReference type="EMBL" id="BBD91410.1"/>
    </source>
</evidence>
<dbReference type="EMBL" id="AP018586">
    <property type="protein sequence ID" value="BBD91410.1"/>
    <property type="molecule type" value="Genomic_DNA"/>
</dbReference>
<keyword evidence="3" id="KW-1003">Cell membrane</keyword>
<evidence type="ECO:0000256" key="6">
    <source>
        <dbReference type="ARBA" id="ARBA00022989"/>
    </source>
</evidence>
<evidence type="ECO:0000256" key="7">
    <source>
        <dbReference type="ARBA" id="ARBA00023136"/>
    </source>
</evidence>
<comment type="similarity">
    <text evidence="2">Belongs to the CpsC/CapA family.</text>
</comment>
<dbReference type="RefSeq" id="WP_002444587.1">
    <property type="nucleotide sequence ID" value="NZ_AP018585.1"/>
</dbReference>